<dbReference type="HOGENOM" id="CLU_633174_0_0_1"/>
<dbReference type="PANTHER" id="PTHR42748">
    <property type="entry name" value="NITROGEN METABOLITE REPRESSION PROTEIN NMRA FAMILY MEMBER"/>
    <property type="match status" value="1"/>
</dbReference>
<evidence type="ECO:0000256" key="1">
    <source>
        <dbReference type="ARBA" id="ARBA00006328"/>
    </source>
</evidence>
<dbReference type="GeneID" id="27340434"/>
<dbReference type="Pfam" id="PF13474">
    <property type="entry name" value="SnoaL_3"/>
    <property type="match status" value="1"/>
</dbReference>
<evidence type="ECO:0000256" key="3">
    <source>
        <dbReference type="ARBA" id="ARBA00023002"/>
    </source>
</evidence>
<dbReference type="VEuPathDB" id="FungiDB:PV07_01240"/>
<dbReference type="PANTHER" id="PTHR42748:SF30">
    <property type="entry name" value="NMRA-LIKE DOMAIN-CONTAINING PROTEIN"/>
    <property type="match status" value="1"/>
</dbReference>
<sequence length="486" mass="54456">MTVTNKIFVIVGATGTQGGSIVDTFLGQPGWRIRGITRSLGSPSSKRLSACGVEMVEADLNDLESLSRAFQGAHVIFGVTDFWKPLSDPNLTRTRKTGQKLSQWAYEYELQQGKNIFDAAATVPVLERLVFSTIADVAEHSEGKYTGAYHADTKAHAEKYGKERHPELWKKTSTIQVGVYLSNFAQLATEMPKKEADGSFTFVNQFTADTPLPLIAAEEDTGPLVQALLQEPPGIKLMGYRAWMKFGDFVEAWSKTLNVKARITTLPIHVIIDGMPGDLEPDVREMLAEGMANMTEFGFKLREDPALTQPHASNLTTIKAVQEKLGMPPSKYHRPELANEEQEILEHYREWIHFNHTDFGNKERAKSFYDLPETMYFDLMKVIPRGGFAQHYDSIDVYYDDSHLACKDLEIVATSKDSGYGTMIQRYWGTGTDGKQFSFTFRMTSLLRKIDGKWKWIHEHVSFPVDLVTGQGDLTCGTGTSGKPEN</sequence>
<dbReference type="GO" id="GO:0016491">
    <property type="term" value="F:oxidoreductase activity"/>
    <property type="evidence" value="ECO:0007669"/>
    <property type="project" value="UniProtKB-KW"/>
</dbReference>
<organism evidence="6 7">
    <name type="scientific">Cladophialophora immunda</name>
    <dbReference type="NCBI Taxonomy" id="569365"/>
    <lineage>
        <taxon>Eukaryota</taxon>
        <taxon>Fungi</taxon>
        <taxon>Dikarya</taxon>
        <taxon>Ascomycota</taxon>
        <taxon>Pezizomycotina</taxon>
        <taxon>Eurotiomycetes</taxon>
        <taxon>Chaetothyriomycetidae</taxon>
        <taxon>Chaetothyriales</taxon>
        <taxon>Herpotrichiellaceae</taxon>
        <taxon>Cladophialophora</taxon>
    </lineage>
</organism>
<keyword evidence="2" id="KW-0521">NADP</keyword>
<accession>A0A0D2BA82</accession>
<evidence type="ECO:0000259" key="4">
    <source>
        <dbReference type="Pfam" id="PF05368"/>
    </source>
</evidence>
<dbReference type="SUPFAM" id="SSF51735">
    <property type="entry name" value="NAD(P)-binding Rossmann-fold domains"/>
    <property type="match status" value="1"/>
</dbReference>
<dbReference type="InterPro" id="IPR032710">
    <property type="entry name" value="NTF2-like_dom_sf"/>
</dbReference>
<dbReference type="Pfam" id="PF05368">
    <property type="entry name" value="NmrA"/>
    <property type="match status" value="1"/>
</dbReference>
<proteinExistence type="inferred from homology"/>
<evidence type="ECO:0000256" key="2">
    <source>
        <dbReference type="ARBA" id="ARBA00022857"/>
    </source>
</evidence>
<keyword evidence="3" id="KW-0560">Oxidoreductase</keyword>
<gene>
    <name evidence="6" type="ORF">PV07_01240</name>
</gene>
<dbReference type="Gene3D" id="3.10.450.50">
    <property type="match status" value="1"/>
</dbReference>
<reference evidence="6 7" key="1">
    <citation type="submission" date="2015-01" db="EMBL/GenBank/DDBJ databases">
        <title>The Genome Sequence of Cladophialophora immunda CBS83496.</title>
        <authorList>
            <consortium name="The Broad Institute Genomics Platform"/>
            <person name="Cuomo C."/>
            <person name="de Hoog S."/>
            <person name="Gorbushina A."/>
            <person name="Stielow B."/>
            <person name="Teixiera M."/>
            <person name="Abouelleil A."/>
            <person name="Chapman S.B."/>
            <person name="Priest M."/>
            <person name="Young S.K."/>
            <person name="Wortman J."/>
            <person name="Nusbaum C."/>
            <person name="Birren B."/>
        </authorList>
    </citation>
    <scope>NUCLEOTIDE SEQUENCE [LARGE SCALE GENOMIC DNA]</scope>
    <source>
        <strain evidence="6 7">CBS 83496</strain>
    </source>
</reference>
<dbReference type="AlphaFoldDB" id="A0A0D2BA82"/>
<feature type="domain" description="NmrA-like" evidence="4">
    <location>
        <begin position="6"/>
        <end position="280"/>
    </location>
</feature>
<keyword evidence="7" id="KW-1185">Reference proteome</keyword>
<evidence type="ECO:0000259" key="5">
    <source>
        <dbReference type="Pfam" id="PF13474"/>
    </source>
</evidence>
<dbReference type="EMBL" id="KN847040">
    <property type="protein sequence ID" value="KIW34462.1"/>
    <property type="molecule type" value="Genomic_DNA"/>
</dbReference>
<dbReference type="Proteomes" id="UP000054466">
    <property type="component" value="Unassembled WGS sequence"/>
</dbReference>
<dbReference type="Gene3D" id="3.90.25.10">
    <property type="entry name" value="UDP-galactose 4-epimerase, domain 1"/>
    <property type="match status" value="1"/>
</dbReference>
<dbReference type="STRING" id="569365.A0A0D2BA82"/>
<dbReference type="InterPro" id="IPR037401">
    <property type="entry name" value="SnoaL-like"/>
</dbReference>
<dbReference type="InterPro" id="IPR008030">
    <property type="entry name" value="NmrA-like"/>
</dbReference>
<dbReference type="GO" id="GO:0005634">
    <property type="term" value="C:nucleus"/>
    <property type="evidence" value="ECO:0007669"/>
    <property type="project" value="TreeGrafter"/>
</dbReference>
<dbReference type="Gene3D" id="3.40.50.720">
    <property type="entry name" value="NAD(P)-binding Rossmann-like Domain"/>
    <property type="match status" value="1"/>
</dbReference>
<comment type="similarity">
    <text evidence="1">Belongs to the NmrA-type oxidoreductase family.</text>
</comment>
<dbReference type="SUPFAM" id="SSF54427">
    <property type="entry name" value="NTF2-like"/>
    <property type="match status" value="1"/>
</dbReference>
<dbReference type="RefSeq" id="XP_016254678.1">
    <property type="nucleotide sequence ID" value="XM_016387750.1"/>
</dbReference>
<feature type="domain" description="SnoaL-like" evidence="5">
    <location>
        <begin position="403"/>
        <end position="465"/>
    </location>
</feature>
<evidence type="ECO:0000313" key="7">
    <source>
        <dbReference type="Proteomes" id="UP000054466"/>
    </source>
</evidence>
<dbReference type="InterPro" id="IPR036291">
    <property type="entry name" value="NAD(P)-bd_dom_sf"/>
</dbReference>
<dbReference type="InterPro" id="IPR051164">
    <property type="entry name" value="NmrA-like_oxidored"/>
</dbReference>
<evidence type="ECO:0000313" key="6">
    <source>
        <dbReference type="EMBL" id="KIW34462.1"/>
    </source>
</evidence>
<dbReference type="CDD" id="cd05251">
    <property type="entry name" value="NmrA_like_SDR_a"/>
    <property type="match status" value="1"/>
</dbReference>
<evidence type="ECO:0008006" key="8">
    <source>
        <dbReference type="Google" id="ProtNLM"/>
    </source>
</evidence>
<protein>
    <recommendedName>
        <fullName evidence="8">NmrA-like domain-containing protein</fullName>
    </recommendedName>
</protein>
<dbReference type="OrthoDB" id="3358371at2759"/>
<name>A0A0D2BA82_9EURO</name>